<dbReference type="OrthoDB" id="411017at2759"/>
<dbReference type="Proteomes" id="UP001148786">
    <property type="component" value="Unassembled WGS sequence"/>
</dbReference>
<evidence type="ECO:0000313" key="1">
    <source>
        <dbReference type="EMBL" id="KAJ3487172.1"/>
    </source>
</evidence>
<protein>
    <submittedName>
        <fullName evidence="1">Uncharacterized protein</fullName>
    </submittedName>
</protein>
<comment type="caution">
    <text evidence="1">The sequence shown here is derived from an EMBL/GenBank/DDBJ whole genome shotgun (WGS) entry which is preliminary data.</text>
</comment>
<reference evidence="1" key="1">
    <citation type="submission" date="2022-07" db="EMBL/GenBank/DDBJ databases">
        <title>Genome Sequence of Agrocybe chaxingu.</title>
        <authorList>
            <person name="Buettner E."/>
        </authorList>
    </citation>
    <scope>NUCLEOTIDE SEQUENCE</scope>
    <source>
        <strain evidence="1">MP-N11</strain>
    </source>
</reference>
<proteinExistence type="predicted"/>
<gene>
    <name evidence="1" type="ORF">NLJ89_g11739</name>
</gene>
<evidence type="ECO:0000313" key="2">
    <source>
        <dbReference type="Proteomes" id="UP001148786"/>
    </source>
</evidence>
<name>A0A9W8MQW7_9AGAR</name>
<accession>A0A9W8MQW7</accession>
<dbReference type="EMBL" id="JANKHO010002974">
    <property type="protein sequence ID" value="KAJ3487172.1"/>
    <property type="molecule type" value="Genomic_DNA"/>
</dbReference>
<sequence>MSGATAKSRPKASKIDERELARLRKQDYWLQVTRAKLVMDLIFVSYEVFRVKRGKDFIKASTGLASAILRQTFADLAIPPSFLISSSKLYDRHKNTLLKTLLNASS</sequence>
<dbReference type="AlphaFoldDB" id="A0A9W8MQW7"/>
<keyword evidence="2" id="KW-1185">Reference proteome</keyword>
<organism evidence="1 2">
    <name type="scientific">Agrocybe chaxingu</name>
    <dbReference type="NCBI Taxonomy" id="84603"/>
    <lineage>
        <taxon>Eukaryota</taxon>
        <taxon>Fungi</taxon>
        <taxon>Dikarya</taxon>
        <taxon>Basidiomycota</taxon>
        <taxon>Agaricomycotina</taxon>
        <taxon>Agaricomycetes</taxon>
        <taxon>Agaricomycetidae</taxon>
        <taxon>Agaricales</taxon>
        <taxon>Agaricineae</taxon>
        <taxon>Strophariaceae</taxon>
        <taxon>Agrocybe</taxon>
    </lineage>
</organism>